<dbReference type="GO" id="GO:0016829">
    <property type="term" value="F:lyase activity"/>
    <property type="evidence" value="ECO:0007669"/>
    <property type="project" value="UniProtKB-KW"/>
</dbReference>
<organism evidence="2 3">
    <name type="scientific">Candidatus Pantoea varia</name>
    <dbReference type="NCBI Taxonomy" id="1881036"/>
    <lineage>
        <taxon>Bacteria</taxon>
        <taxon>Pseudomonadati</taxon>
        <taxon>Pseudomonadota</taxon>
        <taxon>Gammaproteobacteria</taxon>
        <taxon>Enterobacterales</taxon>
        <taxon>Erwiniaceae</taxon>
        <taxon>Pantoea</taxon>
    </lineage>
</organism>
<keyword evidence="3" id="KW-1185">Reference proteome</keyword>
<accession>A0A1I5ARI1</accession>
<dbReference type="InterPro" id="IPR024535">
    <property type="entry name" value="RHGA/B-epi-like_pectate_lyase"/>
</dbReference>
<evidence type="ECO:0000313" key="2">
    <source>
        <dbReference type="EMBL" id="SFN65048.1"/>
    </source>
</evidence>
<proteinExistence type="predicted"/>
<dbReference type="Pfam" id="PF12708">
    <property type="entry name" value="Pect-lyase_RHGA_epim"/>
    <property type="match status" value="1"/>
</dbReference>
<dbReference type="Proteomes" id="UP000198968">
    <property type="component" value="Unassembled WGS sequence"/>
</dbReference>
<dbReference type="InterPro" id="IPR011050">
    <property type="entry name" value="Pectin_lyase_fold/virulence"/>
</dbReference>
<dbReference type="SUPFAM" id="SSF51126">
    <property type="entry name" value="Pectin lyase-like"/>
    <property type="match status" value="1"/>
</dbReference>
<keyword evidence="2" id="KW-0456">Lyase</keyword>
<evidence type="ECO:0000313" key="3">
    <source>
        <dbReference type="Proteomes" id="UP000198968"/>
    </source>
</evidence>
<feature type="domain" description="Rhamnogalacturonase A/B/Epimerase-like pectate lyase" evidence="1">
    <location>
        <begin position="74"/>
        <end position="123"/>
    </location>
</feature>
<dbReference type="InterPro" id="IPR012334">
    <property type="entry name" value="Pectin_lyas_fold"/>
</dbReference>
<protein>
    <submittedName>
        <fullName evidence="2">Pectate lyase superfamily protein</fullName>
    </submittedName>
</protein>
<gene>
    <name evidence="2" type="ORF">SAMN05428971_2138</name>
</gene>
<sequence>MIEVNSFAELRTTVPPKSGEVAILKRYYDKDSGFRGGANFVGFLSTTPLKDDGGTVAIGNGFYWKRTINDPAEVNVLHFGAKGDGVTDDTDAFKRMLAWTQTYNTYAKAMPVRFPGGRFLISPIDLTTTELPFFGLAGDDIELGSSPRTTIISDKSANPVFKVNARKIVIKGICWHGQANAGTVDTTLKVTVTPEQCSNVQPFFENTIVGGQIVNIFCFKAQSTGGTVFKLQDTLDSKFDQIYSSSTYSRVFDVGWSNTPKGNWDHSTAIELCNANFQSGYGDATLYMPRVTQGVMRNVWIEHTTNPGDLSDGGWNIETLNIEDCATPLNLNNARVVMRHINLQAGAKITNDVAGNKWLSTFEYGYRRDENYGTFMTGSVRAGYYSGYKVVNNTATDNWYRLGQLYFPAPNQQWVMELIGKADATTPSGTAGSPVNMPATGKTLINLQRLETVWADAYHMGQPSVLDIRYGRVGTTYAVIWVKLKANSGETMFNLKTTGPTRFDTGSCSLFQSDMTVVDDITKISNLKPAARFGMHNGLAGIGANEKGVVTLATAAGTPTNKTAPTGFVLININGVDRKVPYYD</sequence>
<dbReference type="EMBL" id="FOVG01000001">
    <property type="protein sequence ID" value="SFN65048.1"/>
    <property type="molecule type" value="Genomic_DNA"/>
</dbReference>
<dbReference type="RefSeq" id="WP_090963378.1">
    <property type="nucleotide sequence ID" value="NZ_FOVG01000001.1"/>
</dbReference>
<dbReference type="Gene3D" id="2.160.20.10">
    <property type="entry name" value="Single-stranded right-handed beta-helix, Pectin lyase-like"/>
    <property type="match status" value="1"/>
</dbReference>
<dbReference type="OrthoDB" id="6510809at2"/>
<reference evidence="3" key="1">
    <citation type="submission" date="2016-10" db="EMBL/GenBank/DDBJ databases">
        <authorList>
            <person name="Varghese N."/>
            <person name="Submissions S."/>
        </authorList>
    </citation>
    <scope>NUCLEOTIDE SEQUENCE [LARGE SCALE GENOMIC DNA]</scope>
    <source>
        <strain evidence="3">OV426</strain>
    </source>
</reference>
<dbReference type="AlphaFoldDB" id="A0A1I5ARI1"/>
<evidence type="ECO:0000259" key="1">
    <source>
        <dbReference type="Pfam" id="PF12708"/>
    </source>
</evidence>
<name>A0A1I5ARI1_9GAMM</name>